<accession>R7RZC6</accession>
<dbReference type="PANTHER" id="PTHR32138:SF0">
    <property type="entry name" value="PHOSPHATIDYLETHANOLAMINE N-METHYLTRANSFERASE"/>
    <property type="match status" value="1"/>
</dbReference>
<dbReference type="OrthoDB" id="4583at2759"/>
<dbReference type="eggNOG" id="ENOG502QRGH">
    <property type="taxonomic scope" value="Eukaryota"/>
</dbReference>
<evidence type="ECO:0000256" key="1">
    <source>
        <dbReference type="ARBA" id="ARBA00004127"/>
    </source>
</evidence>
<evidence type="ECO:0000256" key="4">
    <source>
        <dbReference type="ARBA" id="ARBA00022679"/>
    </source>
</evidence>
<dbReference type="HAMAP" id="MF_03217">
    <property type="entry name" value="PEMT"/>
    <property type="match status" value="1"/>
</dbReference>
<proteinExistence type="inferred from homology"/>
<feature type="compositionally biased region" description="Low complexity" evidence="15">
    <location>
        <begin position="431"/>
        <end position="451"/>
    </location>
</feature>
<evidence type="ECO:0000256" key="5">
    <source>
        <dbReference type="ARBA" id="ARBA00022691"/>
    </source>
</evidence>
<keyword evidence="4 13" id="KW-0808">Transferase</keyword>
<comment type="caution">
    <text evidence="13 14">Lacks conserved residue(s) required for the propagation of feature annotation.</text>
</comment>
<feature type="transmembrane region" description="Helical" evidence="13 14">
    <location>
        <begin position="101"/>
        <end position="120"/>
    </location>
</feature>
<keyword evidence="9 13" id="KW-0443">Lipid metabolism</keyword>
<evidence type="ECO:0000256" key="2">
    <source>
        <dbReference type="ARBA" id="ARBA00022516"/>
    </source>
</evidence>
<reference evidence="17" key="1">
    <citation type="journal article" date="2012" name="Science">
        <title>The Paleozoic origin of enzymatic lignin decomposition reconstructed from 31 fungal genomes.</title>
        <authorList>
            <person name="Floudas D."/>
            <person name="Binder M."/>
            <person name="Riley R."/>
            <person name="Barry K."/>
            <person name="Blanchette R.A."/>
            <person name="Henrissat B."/>
            <person name="Martinez A.T."/>
            <person name="Otillar R."/>
            <person name="Spatafora J.W."/>
            <person name="Yadav J.S."/>
            <person name="Aerts A."/>
            <person name="Benoit I."/>
            <person name="Boyd A."/>
            <person name="Carlson A."/>
            <person name="Copeland A."/>
            <person name="Coutinho P.M."/>
            <person name="de Vries R.P."/>
            <person name="Ferreira P."/>
            <person name="Findley K."/>
            <person name="Foster B."/>
            <person name="Gaskell J."/>
            <person name="Glotzer D."/>
            <person name="Gorecki P."/>
            <person name="Heitman J."/>
            <person name="Hesse C."/>
            <person name="Hori C."/>
            <person name="Igarashi K."/>
            <person name="Jurgens J.A."/>
            <person name="Kallen N."/>
            <person name="Kersten P."/>
            <person name="Kohler A."/>
            <person name="Kuees U."/>
            <person name="Kumar T.K.A."/>
            <person name="Kuo A."/>
            <person name="LaButti K."/>
            <person name="Larrondo L.F."/>
            <person name="Lindquist E."/>
            <person name="Ling A."/>
            <person name="Lombard V."/>
            <person name="Lucas S."/>
            <person name="Lundell T."/>
            <person name="Martin R."/>
            <person name="McLaughlin D.J."/>
            <person name="Morgenstern I."/>
            <person name="Morin E."/>
            <person name="Murat C."/>
            <person name="Nagy L.G."/>
            <person name="Nolan M."/>
            <person name="Ohm R.A."/>
            <person name="Patyshakuliyeva A."/>
            <person name="Rokas A."/>
            <person name="Ruiz-Duenas F.J."/>
            <person name="Sabat G."/>
            <person name="Salamov A."/>
            <person name="Samejima M."/>
            <person name="Schmutz J."/>
            <person name="Slot J.C."/>
            <person name="St John F."/>
            <person name="Stenlid J."/>
            <person name="Sun H."/>
            <person name="Sun S."/>
            <person name="Syed K."/>
            <person name="Tsang A."/>
            <person name="Wiebenga A."/>
            <person name="Young D."/>
            <person name="Pisabarro A."/>
            <person name="Eastwood D.C."/>
            <person name="Martin F."/>
            <person name="Cullen D."/>
            <person name="Grigoriev I.V."/>
            <person name="Hibbett D.S."/>
        </authorList>
    </citation>
    <scope>NUCLEOTIDE SEQUENCE [LARGE SCALE GENOMIC DNA]</scope>
    <source>
        <strain evidence="17">FP-91666</strain>
    </source>
</reference>
<dbReference type="InterPro" id="IPR007318">
    <property type="entry name" value="Phopholipid_MeTrfase"/>
</dbReference>
<feature type="transmembrane region" description="Helical" evidence="13 14">
    <location>
        <begin position="628"/>
        <end position="649"/>
    </location>
</feature>
<dbReference type="RefSeq" id="XP_007310795.1">
    <property type="nucleotide sequence ID" value="XM_007310733.1"/>
</dbReference>
<evidence type="ECO:0000256" key="3">
    <source>
        <dbReference type="ARBA" id="ARBA00022603"/>
    </source>
</evidence>
<dbReference type="AlphaFoldDB" id="R7RZC6"/>
<keyword evidence="17" id="KW-1185">Reference proteome</keyword>
<feature type="transmembrane region" description="Helical" evidence="13 14">
    <location>
        <begin position="509"/>
        <end position="526"/>
    </location>
</feature>
<dbReference type="GO" id="GO:0006656">
    <property type="term" value="P:phosphatidylcholine biosynthetic process"/>
    <property type="evidence" value="ECO:0007669"/>
    <property type="project" value="UniProtKB-UniRule"/>
</dbReference>
<feature type="transmembrane region" description="Helical" evidence="13 14">
    <location>
        <begin position="75"/>
        <end position="95"/>
    </location>
</feature>
<name>R7RZC6_STEHR</name>
<keyword evidence="8 13" id="KW-1133">Transmembrane helix</keyword>
<keyword evidence="6 13" id="KW-0812">Transmembrane</keyword>
<dbReference type="Gene3D" id="1.20.120.1630">
    <property type="match status" value="1"/>
</dbReference>
<evidence type="ECO:0000256" key="9">
    <source>
        <dbReference type="ARBA" id="ARBA00023098"/>
    </source>
</evidence>
<dbReference type="Proteomes" id="UP000053927">
    <property type="component" value="Unassembled WGS sequence"/>
</dbReference>
<keyword evidence="5 13" id="KW-0949">S-adenosyl-L-methionine</keyword>
<evidence type="ECO:0000256" key="11">
    <source>
        <dbReference type="ARBA" id="ARBA00023209"/>
    </source>
</evidence>
<gene>
    <name evidence="16" type="ORF">STEHIDRAFT_126160</name>
</gene>
<keyword evidence="3 13" id="KW-0489">Methyltransferase</keyword>
<feature type="region of interest" description="Disordered" evidence="15">
    <location>
        <begin position="327"/>
        <end position="353"/>
    </location>
</feature>
<feature type="compositionally biased region" description="Low complexity" evidence="15">
    <location>
        <begin position="1082"/>
        <end position="1113"/>
    </location>
</feature>
<evidence type="ECO:0000256" key="6">
    <source>
        <dbReference type="ARBA" id="ARBA00022692"/>
    </source>
</evidence>
<evidence type="ECO:0000256" key="15">
    <source>
        <dbReference type="SAM" id="MobiDB-lite"/>
    </source>
</evidence>
<dbReference type="Pfam" id="PF04191">
    <property type="entry name" value="PEMT"/>
    <property type="match status" value="2"/>
</dbReference>
<keyword evidence="2 13" id="KW-0444">Lipid biosynthesis</keyword>
<dbReference type="GO" id="GO:0032259">
    <property type="term" value="P:methylation"/>
    <property type="evidence" value="ECO:0007669"/>
    <property type="project" value="UniProtKB-KW"/>
</dbReference>
<dbReference type="UniPathway" id="UPA00753"/>
<feature type="compositionally biased region" description="Acidic residues" evidence="15">
    <location>
        <begin position="415"/>
        <end position="430"/>
    </location>
</feature>
<dbReference type="PANTHER" id="PTHR32138">
    <property type="entry name" value="PHOSPHATIDYLETHANOLAMINE N-METHYLTRANSFERASE"/>
    <property type="match status" value="1"/>
</dbReference>
<dbReference type="GeneID" id="18797717"/>
<dbReference type="EC" id="2.1.1.17" evidence="13 14"/>
<keyword evidence="12 13" id="KW-1208">Phospholipid metabolism</keyword>
<keyword evidence="11 13" id="KW-0594">Phospholipid biosynthesis</keyword>
<keyword evidence="10 13" id="KW-0472">Membrane</keyword>
<feature type="compositionally biased region" description="Pro residues" evidence="15">
    <location>
        <begin position="1114"/>
        <end position="1125"/>
    </location>
</feature>
<feature type="transmembrane region" description="Helical" evidence="13 14">
    <location>
        <begin position="718"/>
        <end position="742"/>
    </location>
</feature>
<feature type="compositionally biased region" description="Low complexity" evidence="15">
    <location>
        <begin position="396"/>
        <end position="414"/>
    </location>
</feature>
<evidence type="ECO:0000256" key="13">
    <source>
        <dbReference type="HAMAP-Rule" id="MF_03217"/>
    </source>
</evidence>
<dbReference type="InterPro" id="IPR016219">
    <property type="entry name" value="Phosphatid-EA_MeTrfase_fun"/>
</dbReference>
<feature type="compositionally biased region" description="Low complexity" evidence="15">
    <location>
        <begin position="334"/>
        <end position="353"/>
    </location>
</feature>
<protein>
    <recommendedName>
        <fullName evidence="13 14">Phosphatidylethanolamine N-methyltransferase</fullName>
        <shortName evidence="13">PE methyltransferase</shortName>
        <shortName evidence="13 14">PEAMT</shortName>
        <shortName evidence="13">PEMT</shortName>
        <ecNumber evidence="13 14">2.1.1.17</ecNumber>
    </recommendedName>
</protein>
<comment type="pathway">
    <text evidence="13 14">Phospholipid metabolism; phosphatidylcholine biosynthesis.</text>
</comment>
<feature type="compositionally biased region" description="Basic and acidic residues" evidence="15">
    <location>
        <begin position="371"/>
        <end position="380"/>
    </location>
</feature>
<feature type="transmembrane region" description="Helical" evidence="13 14">
    <location>
        <begin position="532"/>
        <end position="554"/>
    </location>
</feature>
<keyword evidence="7 13" id="KW-0256">Endoplasmic reticulum</keyword>
<dbReference type="GO" id="GO:0004608">
    <property type="term" value="F:phosphatidylethanolamine N-methyltransferase activity"/>
    <property type="evidence" value="ECO:0007669"/>
    <property type="project" value="UniProtKB-UniRule"/>
</dbReference>
<dbReference type="PROSITE" id="PS51598">
    <property type="entry name" value="SAM_CHO2"/>
    <property type="match status" value="1"/>
</dbReference>
<evidence type="ECO:0000256" key="8">
    <source>
        <dbReference type="ARBA" id="ARBA00022989"/>
    </source>
</evidence>
<comment type="catalytic activity">
    <reaction evidence="13 14">
        <text>a 1,2-diacyl-sn-glycero-3-phosphoethanolamine + S-adenosyl-L-methionine = a 1,2-diacyl-sn-glycero-3-phospho-N-methylethanolamine + S-adenosyl-L-homocysteine + H(+)</text>
        <dbReference type="Rhea" id="RHEA:11164"/>
        <dbReference type="ChEBI" id="CHEBI:15378"/>
        <dbReference type="ChEBI" id="CHEBI:57856"/>
        <dbReference type="ChEBI" id="CHEBI:59789"/>
        <dbReference type="ChEBI" id="CHEBI:64573"/>
        <dbReference type="ChEBI" id="CHEBI:64612"/>
        <dbReference type="EC" id="2.1.1.17"/>
    </reaction>
</comment>
<evidence type="ECO:0000256" key="12">
    <source>
        <dbReference type="ARBA" id="ARBA00023264"/>
    </source>
</evidence>
<comment type="function">
    <text evidence="13 14">Catalyzes the first step of the methylation pathway of phosphatidylcholine biosynthesis, the SAM-dependent methylation of phosphatidylethanolamine (PE) to phosphatidylmonomethylethanolamine (PMME).</text>
</comment>
<dbReference type="KEGG" id="shs:STEHIDRAFT_126160"/>
<dbReference type="EMBL" id="JH687399">
    <property type="protein sequence ID" value="EIM80188.1"/>
    <property type="molecule type" value="Genomic_DNA"/>
</dbReference>
<evidence type="ECO:0000256" key="10">
    <source>
        <dbReference type="ARBA" id="ARBA00023136"/>
    </source>
</evidence>
<organism evidence="16 17">
    <name type="scientific">Stereum hirsutum (strain FP-91666)</name>
    <name type="common">White-rot fungus</name>
    <dbReference type="NCBI Taxonomy" id="721885"/>
    <lineage>
        <taxon>Eukaryota</taxon>
        <taxon>Fungi</taxon>
        <taxon>Dikarya</taxon>
        <taxon>Basidiomycota</taxon>
        <taxon>Agaricomycotina</taxon>
        <taxon>Agaricomycetes</taxon>
        <taxon>Russulales</taxon>
        <taxon>Stereaceae</taxon>
        <taxon>Stereum</taxon>
    </lineage>
</organism>
<feature type="transmembrane region" description="Helical" evidence="13 14">
    <location>
        <begin position="273"/>
        <end position="304"/>
    </location>
</feature>
<sequence>MSAGTQEGLRLRTTTAAAAAAAMKESSSPVAEPEKEKEEVVWGKTPSGQVFRVPTTHDVVTALLHPSHPKSHLDILNLLLLALQLVLFCTTSGTLRKVFFFAYFAFWRAAYDAGLGYVLTKQSRRKWIVREVQRMGWLDGKRRPEVREWIRKQLVGKMGSDYSFDELPLEYNAWLLFRQAVDIILINDFLSFCLFAFACFRVPTGLSIPVHVLRWIVGTTLIAFNLWVKSEAHHVVKDYGWYWGDCFFQRGNLVFDGVFELAPHPMYSVGYAWFYGLSLIVGSYPVLFVSIAAHAAQFAFLVWFENPHIERMYGQRKPLAERVLVPRRSRTHKSQSSNPSLSVSTSVSTPVSGSASVSVVSLPATATGGKNENEVEKLTEVESGGSGSPTNRARSVSDATSASAMSTPSATEGDTATEEDEVETETETEIELVGTSTTTTTTTTCMKETATGLEMDEGLGGSKAGKAMMGRRERSRSPTTTSGHDLMNRYFRNDTIFLKNLDIFRATDFMLILLLSYTSLLFFLPSSPSSSIVLHATHALAWCLFHSFGLGSVLRAQSEGKFLVRHYLKHYHYPTSGAGRRYGGKEGRLGEGIYAEGRHGEGRHGHGHARDDGAGEGAVREAFMNWKVVYNLSMCMTYASFLGLVWNTYRLPVDWTEGDELLRHVMGVALVAFHMWAAKESFEVLGVFGWFYGDFFMEDFPSNLDYSGIYRYLNNPEIVAGAAFFGLALISGSKVVYTLAVIRHLSYWWFLRNVENPHMRKLYGDSLRKDAGFVKVIKKVASKNARLLERRAGRLGLGQIGQGPEMTRVVKVVREVRGNLEKVFEETAEVVEEFLAKSRSRIPEVMQDTKFLLQQSREKLVITRVANDLSSYETDKYRATILSNSDSNVTFDSDSDSKRSNAPRFHLGEPIRVQWQAPENHSRKDWIGIYRVGANQSSLVTKTSSLGMWLPVHDEEWDGDVPIGIVEGGAKDTPTSGEVVFKGDKLPWGVGRYEVRYHHDGKYNVMSLDGPFEIYVDQPQNLDFASVRSSLMRIVPLCLDSDPSLIPISCRPVLALPSSSSTSASTSSSSGTITEAANIMSAPNDDTSPATATATDTDTDAQSSSASASEPTSPTSPIPASPTSPSPDSSSADPDDFRFWSEKQAKRIARAIKQAFGVEYTPEVVMADANLSALAHRVLASREVLEG</sequence>
<feature type="region of interest" description="Disordered" evidence="15">
    <location>
        <begin position="365"/>
        <end position="483"/>
    </location>
</feature>
<feature type="transmembrane region" description="Helical" evidence="13 14">
    <location>
        <begin position="183"/>
        <end position="203"/>
    </location>
</feature>
<dbReference type="GO" id="GO:0005789">
    <property type="term" value="C:endoplasmic reticulum membrane"/>
    <property type="evidence" value="ECO:0007669"/>
    <property type="project" value="UniProtKB-SubCell"/>
</dbReference>
<evidence type="ECO:0000313" key="17">
    <source>
        <dbReference type="Proteomes" id="UP000053927"/>
    </source>
</evidence>
<comment type="subcellular location">
    <subcellularLocation>
        <location evidence="1">Endomembrane system</location>
        <topology evidence="1">Multi-pass membrane protein</topology>
    </subcellularLocation>
    <subcellularLocation>
        <location evidence="13 14">Endoplasmic reticulum membrane</location>
        <topology evidence="13 14">Multi-pass membrane protein</topology>
    </subcellularLocation>
</comment>
<evidence type="ECO:0000256" key="14">
    <source>
        <dbReference type="RuleBase" id="RU361122"/>
    </source>
</evidence>
<comment type="similarity">
    <text evidence="13 14">Belongs to the class VI-like SAM-binding methyltransferase superfamily. CHO2 family.</text>
</comment>
<evidence type="ECO:0000313" key="16">
    <source>
        <dbReference type="EMBL" id="EIM80188.1"/>
    </source>
</evidence>
<feature type="region of interest" description="Disordered" evidence="15">
    <location>
        <begin position="1080"/>
        <end position="1136"/>
    </location>
</feature>
<evidence type="ECO:0000256" key="7">
    <source>
        <dbReference type="ARBA" id="ARBA00022824"/>
    </source>
</evidence>
<dbReference type="OMA" id="YGLHIAT"/>